<accession>A0A0V0H280</accession>
<dbReference type="AlphaFoldDB" id="A0A0V0H280"/>
<name>A0A0V0H280_SOLCH</name>
<sequence>MRNTLKQCLLLKENNDLCLNRPTPFVGSRLTHSLAPLPDFRFIPQCHFSLPKMAHLELLIPCAAQQSSHVVLPI</sequence>
<reference evidence="1" key="1">
    <citation type="submission" date="2015-12" db="EMBL/GenBank/DDBJ databases">
        <title>Gene expression during late stages of embryo sac development: a critical building block for successful pollen-pistil interactions.</title>
        <authorList>
            <person name="Liu Y."/>
            <person name="Joly V."/>
            <person name="Sabar M."/>
            <person name="Matton D.P."/>
        </authorList>
    </citation>
    <scope>NUCLEOTIDE SEQUENCE</scope>
</reference>
<organism evidence="1">
    <name type="scientific">Solanum chacoense</name>
    <name type="common">Chaco potato</name>
    <dbReference type="NCBI Taxonomy" id="4108"/>
    <lineage>
        <taxon>Eukaryota</taxon>
        <taxon>Viridiplantae</taxon>
        <taxon>Streptophyta</taxon>
        <taxon>Embryophyta</taxon>
        <taxon>Tracheophyta</taxon>
        <taxon>Spermatophyta</taxon>
        <taxon>Magnoliopsida</taxon>
        <taxon>eudicotyledons</taxon>
        <taxon>Gunneridae</taxon>
        <taxon>Pentapetalae</taxon>
        <taxon>asterids</taxon>
        <taxon>lamiids</taxon>
        <taxon>Solanales</taxon>
        <taxon>Solanaceae</taxon>
        <taxon>Solanoideae</taxon>
        <taxon>Solaneae</taxon>
        <taxon>Solanum</taxon>
    </lineage>
</organism>
<evidence type="ECO:0000313" key="1">
    <source>
        <dbReference type="EMBL" id="JAP14253.1"/>
    </source>
</evidence>
<proteinExistence type="predicted"/>
<protein>
    <submittedName>
        <fullName evidence="1">Putative ovule protein</fullName>
    </submittedName>
</protein>
<dbReference type="EMBL" id="GEDG01026820">
    <property type="protein sequence ID" value="JAP14253.1"/>
    <property type="molecule type" value="Transcribed_RNA"/>
</dbReference>